<name>A0A3M2HNY1_9GAMM</name>
<protein>
    <submittedName>
        <fullName evidence="2">Uncharacterized protein</fullName>
    </submittedName>
</protein>
<keyword evidence="1" id="KW-1133">Transmembrane helix</keyword>
<gene>
    <name evidence="2" type="ORF">EA797_01395</name>
</gene>
<evidence type="ECO:0000313" key="3">
    <source>
        <dbReference type="Proteomes" id="UP000269774"/>
    </source>
</evidence>
<dbReference type="RefSeq" id="WP_122163406.1">
    <property type="nucleotide sequence ID" value="NZ_CP180504.1"/>
</dbReference>
<feature type="transmembrane region" description="Helical" evidence="1">
    <location>
        <begin position="32"/>
        <end position="54"/>
    </location>
</feature>
<keyword evidence="3" id="KW-1185">Reference proteome</keyword>
<comment type="caution">
    <text evidence="2">The sequence shown here is derived from an EMBL/GenBank/DDBJ whole genome shotgun (WGS) entry which is preliminary data.</text>
</comment>
<accession>A0A3M2HNY1</accession>
<dbReference type="OrthoDB" id="6974930at2"/>
<sequence length="147" mass="16360">MKKTFLVSWALLSLLLIGLVLRELWVDPSFASVFALGMAGYYSFCFFKLILAAYMPWGLLGSYRRAGYWLCLILLPMTLIPLHSAYEVWVRGAYVAAQTSRRTAVLQQVLGWLQDAIGYLGPLLALGAFGLGMAVVLLRLLRGQVAR</sequence>
<organism evidence="2 3">
    <name type="scientific">Stutzerimonas zhaodongensis</name>
    <dbReference type="NCBI Taxonomy" id="1176257"/>
    <lineage>
        <taxon>Bacteria</taxon>
        <taxon>Pseudomonadati</taxon>
        <taxon>Pseudomonadota</taxon>
        <taxon>Gammaproteobacteria</taxon>
        <taxon>Pseudomonadales</taxon>
        <taxon>Pseudomonadaceae</taxon>
        <taxon>Stutzerimonas</taxon>
    </lineage>
</organism>
<keyword evidence="1" id="KW-0812">Transmembrane</keyword>
<reference evidence="2 3" key="1">
    <citation type="submission" date="2018-10" db="EMBL/GenBank/DDBJ databases">
        <title>Pseudomonas zhaodongensis NEAU-ST5-21(T) genome.</title>
        <authorList>
            <person name="Peng J."/>
            <person name="Liu Z.-P."/>
        </authorList>
    </citation>
    <scope>NUCLEOTIDE SEQUENCE [LARGE SCALE GENOMIC DNA]</scope>
    <source>
        <strain evidence="2 3">NEAU-ST5-21</strain>
    </source>
</reference>
<evidence type="ECO:0000256" key="1">
    <source>
        <dbReference type="SAM" id="Phobius"/>
    </source>
</evidence>
<feature type="transmembrane region" description="Helical" evidence="1">
    <location>
        <begin position="116"/>
        <end position="141"/>
    </location>
</feature>
<dbReference type="Proteomes" id="UP000269774">
    <property type="component" value="Unassembled WGS sequence"/>
</dbReference>
<feature type="transmembrane region" description="Helical" evidence="1">
    <location>
        <begin position="66"/>
        <end position="86"/>
    </location>
</feature>
<dbReference type="EMBL" id="RFFM01000001">
    <property type="protein sequence ID" value="RMH91431.1"/>
    <property type="molecule type" value="Genomic_DNA"/>
</dbReference>
<evidence type="ECO:0000313" key="2">
    <source>
        <dbReference type="EMBL" id="RMH91431.1"/>
    </source>
</evidence>
<dbReference type="AlphaFoldDB" id="A0A3M2HNY1"/>
<keyword evidence="1" id="KW-0472">Membrane</keyword>
<proteinExistence type="predicted"/>